<evidence type="ECO:0000256" key="1">
    <source>
        <dbReference type="SAM" id="Phobius"/>
    </source>
</evidence>
<evidence type="ECO:0008006" key="4">
    <source>
        <dbReference type="Google" id="ProtNLM"/>
    </source>
</evidence>
<protein>
    <recommendedName>
        <fullName evidence="4">Lipoprotein</fullName>
    </recommendedName>
</protein>
<name>A0AB37C699_CLOPF</name>
<dbReference type="Proteomes" id="UP000247117">
    <property type="component" value="Unassembled WGS sequence"/>
</dbReference>
<comment type="caution">
    <text evidence="2">The sequence shown here is derived from an EMBL/GenBank/DDBJ whole genome shotgun (WGS) entry which is preliminary data.</text>
</comment>
<reference evidence="2 3" key="1">
    <citation type="journal article" date="2018" name="BMC Genomics">
        <title>Whole genome analysis reveals the diversity and evolutionary relationships between necrotic enteritis-causing strains of Clostridium perfringens.</title>
        <authorList>
            <person name="Lacey J.A."/>
            <person name="Allnutt T.R."/>
            <person name="Vezina B."/>
            <person name="Van T.T.H."/>
            <person name="Stent T."/>
            <person name="Han X."/>
            <person name="Rood J.I."/>
            <person name="Wade B."/>
            <person name="Keyburn A.L."/>
            <person name="Seeman T."/>
            <person name="Chen H."/>
            <person name="Haring V."/>
            <person name="Johanesen P.A."/>
            <person name="Lyras D."/>
            <person name="Moore R.J."/>
        </authorList>
    </citation>
    <scope>NUCLEOTIDE SEQUENCE [LARGE SCALE GENOMIC DNA]</scope>
    <source>
        <strain evidence="2 3">EUR-NE15</strain>
    </source>
</reference>
<gene>
    <name evidence="2" type="ORF">CYK91_05290</name>
</gene>
<keyword evidence="1" id="KW-0472">Membrane</keyword>
<keyword evidence="1" id="KW-1133">Transmembrane helix</keyword>
<sequence>MEKKKLIIGGVILGVLVVGGTIFALNKGKSNKQEVAKVETSNKNNNVISEQNDENKGLSDEELKKKYYLLENSNISVKDRAEASEVARKFAKDMTEFDINDPKKNEEEALSLVSTDIDKEVQGYFMTLGQSKEIKEKKITKIRSEEERNKDNNGYVYIYVTVVYDSIDENNEKKQDSKSYKMQLLKIDGKYKVTSYKEY</sequence>
<dbReference type="EMBL" id="PJTB01000002">
    <property type="protein sequence ID" value="PWX39556.1"/>
    <property type="molecule type" value="Genomic_DNA"/>
</dbReference>
<dbReference type="RefSeq" id="WP_061415168.1">
    <property type="nucleotide sequence ID" value="NZ_CATNXH010000084.1"/>
</dbReference>
<evidence type="ECO:0000313" key="3">
    <source>
        <dbReference type="Proteomes" id="UP000247117"/>
    </source>
</evidence>
<evidence type="ECO:0000313" key="2">
    <source>
        <dbReference type="EMBL" id="PWX39556.1"/>
    </source>
</evidence>
<feature type="transmembrane region" description="Helical" evidence="1">
    <location>
        <begin position="6"/>
        <end position="25"/>
    </location>
</feature>
<accession>A0AB37C699</accession>
<dbReference type="AlphaFoldDB" id="A0AB37C699"/>
<keyword evidence="1" id="KW-0812">Transmembrane</keyword>
<organism evidence="2 3">
    <name type="scientific">Clostridium perfringens</name>
    <dbReference type="NCBI Taxonomy" id="1502"/>
    <lineage>
        <taxon>Bacteria</taxon>
        <taxon>Bacillati</taxon>
        <taxon>Bacillota</taxon>
        <taxon>Clostridia</taxon>
        <taxon>Eubacteriales</taxon>
        <taxon>Clostridiaceae</taxon>
        <taxon>Clostridium</taxon>
    </lineage>
</organism>
<proteinExistence type="predicted"/>